<evidence type="ECO:0000313" key="6">
    <source>
        <dbReference type="EMBL" id="NWF44173.1"/>
    </source>
</evidence>
<dbReference type="Gene3D" id="1.20.1330.10">
    <property type="entry name" value="f41 fragment of flagellin, N-terminal domain"/>
    <property type="match status" value="1"/>
</dbReference>
<dbReference type="NCBIfam" id="TIGR02550">
    <property type="entry name" value="flagell_flgL"/>
    <property type="match status" value="1"/>
</dbReference>
<dbReference type="EMBL" id="VYGV01000003">
    <property type="protein sequence ID" value="NWF44173.1"/>
    <property type="molecule type" value="Genomic_DNA"/>
</dbReference>
<dbReference type="PANTHER" id="PTHR42792:SF1">
    <property type="entry name" value="FLAGELLAR HOOK-ASSOCIATED PROTEIN 3"/>
    <property type="match status" value="1"/>
</dbReference>
<sequence>MRVATANSYDNTIAALNKRQADLTTLQEHISTGKRVQRASDDPVAAVLSETAQNRLSRVEADKRSLEASRTSLTQAESALGDAGELIQDVRDLLVAAGNGGYSGNEYKDLAQQIEGLRERLLGVVNQKDSFGRTLFGGLGGSSTPFVELYGPSGAGVVRFDGQRGQEATGSNSLPQALDGNAIWMRVPEANGTFRLDLPAGNTGSVRTDMGQVTNPSALTGNDYSIGFAQVAGVMQYTVTNTTTGTPVAGQVGVPYMSGSSIEFDGMSFQMLGQPASGDTVELLPVTAPTDLFQVMQNAVDALRGASTGQSAQLTQTIGRSLTELDAGHDRVLLARAQAGEWLNRGEAVDGLLSDRMVDHESEKSRLEDLDMIKGISDFQNQQTGLQAALQSYAQVQRLSLFQYIG</sequence>
<accession>A0A7Y8KWM9</accession>
<evidence type="ECO:0000256" key="1">
    <source>
        <dbReference type="ARBA" id="ARBA00004365"/>
    </source>
</evidence>
<dbReference type="Proteomes" id="UP000545507">
    <property type="component" value="Unassembled WGS sequence"/>
</dbReference>
<dbReference type="InterPro" id="IPR001029">
    <property type="entry name" value="Flagellin_N"/>
</dbReference>
<proteinExistence type="inferred from homology"/>
<dbReference type="InterPro" id="IPR013384">
    <property type="entry name" value="Flagell_FlgL"/>
</dbReference>
<gene>
    <name evidence="6" type="primary">flgL</name>
    <name evidence="6" type="ORF">F3K02_02740</name>
</gene>
<name>A0A7Y8KWM9_9BURK</name>
<evidence type="ECO:0000256" key="2">
    <source>
        <dbReference type="ARBA" id="ARBA00004613"/>
    </source>
</evidence>
<dbReference type="InterPro" id="IPR001492">
    <property type="entry name" value="Flagellin"/>
</dbReference>
<protein>
    <submittedName>
        <fullName evidence="6">Flagellar hook-associated protein 3</fullName>
    </submittedName>
</protein>
<keyword evidence="4" id="KW-0975">Bacterial flagellum</keyword>
<keyword evidence="7" id="KW-1185">Reference proteome</keyword>
<comment type="similarity">
    <text evidence="3">Belongs to the bacterial flagellin family.</text>
</comment>
<dbReference type="AlphaFoldDB" id="A0A7Y8KWM9"/>
<dbReference type="GO" id="GO:0005576">
    <property type="term" value="C:extracellular region"/>
    <property type="evidence" value="ECO:0007669"/>
    <property type="project" value="UniProtKB-SubCell"/>
</dbReference>
<evidence type="ECO:0000259" key="5">
    <source>
        <dbReference type="Pfam" id="PF00669"/>
    </source>
</evidence>
<dbReference type="GO" id="GO:0005198">
    <property type="term" value="F:structural molecule activity"/>
    <property type="evidence" value="ECO:0007669"/>
    <property type="project" value="InterPro"/>
</dbReference>
<dbReference type="RefSeq" id="WP_177133061.1">
    <property type="nucleotide sequence ID" value="NZ_VYGV01000003.1"/>
</dbReference>
<evidence type="ECO:0000256" key="4">
    <source>
        <dbReference type="ARBA" id="ARBA00023143"/>
    </source>
</evidence>
<dbReference type="Pfam" id="PF00669">
    <property type="entry name" value="Flagellin_N"/>
    <property type="match status" value="1"/>
</dbReference>
<organism evidence="6 7">
    <name type="scientific">Hydrogenophaga aromaticivorans</name>
    <dbReference type="NCBI Taxonomy" id="2610898"/>
    <lineage>
        <taxon>Bacteria</taxon>
        <taxon>Pseudomonadati</taxon>
        <taxon>Pseudomonadota</taxon>
        <taxon>Betaproteobacteria</taxon>
        <taxon>Burkholderiales</taxon>
        <taxon>Comamonadaceae</taxon>
        <taxon>Hydrogenophaga</taxon>
    </lineage>
</organism>
<evidence type="ECO:0000256" key="3">
    <source>
        <dbReference type="ARBA" id="ARBA00005709"/>
    </source>
</evidence>
<comment type="subcellular location">
    <subcellularLocation>
        <location evidence="1">Bacterial flagellum</location>
    </subcellularLocation>
    <subcellularLocation>
        <location evidence="2">Secreted</location>
    </subcellularLocation>
</comment>
<reference evidence="6 7" key="1">
    <citation type="submission" date="2019-09" db="EMBL/GenBank/DDBJ databases">
        <title>Hydrogenophaga aromatica sp. nov., isolated from a para-xylene-degrading enrichment culture.</title>
        <authorList>
            <person name="Tancsics A."/>
            <person name="Banerjee S."/>
        </authorList>
    </citation>
    <scope>NUCLEOTIDE SEQUENCE [LARGE SCALE GENOMIC DNA]</scope>
    <source>
        <strain evidence="6 7">D2P1</strain>
    </source>
</reference>
<evidence type="ECO:0000313" key="7">
    <source>
        <dbReference type="Proteomes" id="UP000545507"/>
    </source>
</evidence>
<dbReference type="GO" id="GO:0009424">
    <property type="term" value="C:bacterial-type flagellum hook"/>
    <property type="evidence" value="ECO:0007669"/>
    <property type="project" value="InterPro"/>
</dbReference>
<dbReference type="PANTHER" id="PTHR42792">
    <property type="entry name" value="FLAGELLIN"/>
    <property type="match status" value="1"/>
</dbReference>
<dbReference type="GO" id="GO:0071973">
    <property type="term" value="P:bacterial-type flagellum-dependent cell motility"/>
    <property type="evidence" value="ECO:0007669"/>
    <property type="project" value="InterPro"/>
</dbReference>
<comment type="caution">
    <text evidence="6">The sequence shown here is derived from an EMBL/GenBank/DDBJ whole genome shotgun (WGS) entry which is preliminary data.</text>
</comment>
<feature type="domain" description="Flagellin N-terminal" evidence="5">
    <location>
        <begin position="4"/>
        <end position="138"/>
    </location>
</feature>
<keyword evidence="6" id="KW-0282">Flagellum</keyword>
<keyword evidence="6" id="KW-0969">Cilium</keyword>
<keyword evidence="6" id="KW-0966">Cell projection</keyword>
<dbReference type="SUPFAM" id="SSF64518">
    <property type="entry name" value="Phase 1 flagellin"/>
    <property type="match status" value="1"/>
</dbReference>